<organism evidence="6">
    <name type="scientific">Lactobacillus delbrueckii subsp. lactis</name>
    <dbReference type="NCBI Taxonomy" id="29397"/>
    <lineage>
        <taxon>Bacteria</taxon>
        <taxon>Bacillati</taxon>
        <taxon>Bacillota</taxon>
        <taxon>Bacilli</taxon>
        <taxon>Lactobacillales</taxon>
        <taxon>Lactobacillaceae</taxon>
        <taxon>Lactobacillus</taxon>
    </lineage>
</organism>
<dbReference type="GO" id="GO:0003677">
    <property type="term" value="F:DNA binding"/>
    <property type="evidence" value="ECO:0007669"/>
    <property type="project" value="UniProtKB-KW"/>
</dbReference>
<keyword evidence="4" id="KW-0804">Transcription</keyword>
<keyword evidence="3" id="KW-0238">DNA-binding</keyword>
<dbReference type="AlphaFoldDB" id="A0A3G6JFV7"/>
<name>A0A3G6JFV7_LACDL</name>
<accession>A0A3G6JFV7</accession>
<dbReference type="PRINTS" id="PR00039">
    <property type="entry name" value="HTHLYSR"/>
</dbReference>
<sequence>MNDPDIMLNYLETLLKESNFTRAAEHLYISQPYLTQLIKRVEKKLGTTIINRDKVPFTLTKSGQIYYQYLENISAQRHQLTNALERFSNQQEEVIRIAILESLGTFLLPKILPAFLAKHPQVKIQIAEGFPHTSEDRLLGGDVDCYMGQTPETVAQGIDTYINGGEVYYIVIPENSKYYLKDHFILDPADYDPKELLQQPFVLSNGESAIRHQVNGLFHYFRVQPNIRMTSNSVITATNLAVNGVGFTISSASILKRLEHLPINLYPLDPRQIKLTYFIGVRRGADLSPALKDLVEAFQAAELQEKIR</sequence>
<dbReference type="CDD" id="cd05466">
    <property type="entry name" value="PBP2_LTTR_substrate"/>
    <property type="match status" value="1"/>
</dbReference>
<dbReference type="InterPro" id="IPR050950">
    <property type="entry name" value="HTH-type_LysR_regulators"/>
</dbReference>
<comment type="similarity">
    <text evidence="1">Belongs to the LysR transcriptional regulatory family.</text>
</comment>
<dbReference type="Pfam" id="PF00126">
    <property type="entry name" value="HTH_1"/>
    <property type="match status" value="1"/>
</dbReference>
<dbReference type="SUPFAM" id="SSF46785">
    <property type="entry name" value="Winged helix' DNA-binding domain"/>
    <property type="match status" value="1"/>
</dbReference>
<dbReference type="InterPro" id="IPR036388">
    <property type="entry name" value="WH-like_DNA-bd_sf"/>
</dbReference>
<dbReference type="PANTHER" id="PTHR30419">
    <property type="entry name" value="HTH-TYPE TRANSCRIPTIONAL REGULATOR YBHD"/>
    <property type="match status" value="1"/>
</dbReference>
<dbReference type="GO" id="GO:0005829">
    <property type="term" value="C:cytosol"/>
    <property type="evidence" value="ECO:0007669"/>
    <property type="project" value="TreeGrafter"/>
</dbReference>
<evidence type="ECO:0000259" key="5">
    <source>
        <dbReference type="PROSITE" id="PS50931"/>
    </source>
</evidence>
<dbReference type="Gene3D" id="1.10.10.10">
    <property type="entry name" value="Winged helix-like DNA-binding domain superfamily/Winged helix DNA-binding domain"/>
    <property type="match status" value="1"/>
</dbReference>
<evidence type="ECO:0000256" key="2">
    <source>
        <dbReference type="ARBA" id="ARBA00023015"/>
    </source>
</evidence>
<proteinExistence type="inferred from homology"/>
<evidence type="ECO:0000313" key="6">
    <source>
        <dbReference type="EMBL" id="AZA16935.1"/>
    </source>
</evidence>
<feature type="domain" description="HTH lysR-type" evidence="5">
    <location>
        <begin position="8"/>
        <end position="60"/>
    </location>
</feature>
<keyword evidence="2" id="KW-0805">Transcription regulation</keyword>
<dbReference type="RefSeq" id="WP_138491033.1">
    <property type="nucleotide sequence ID" value="NZ_CP046131.1"/>
</dbReference>
<dbReference type="GO" id="GO:0003700">
    <property type="term" value="F:DNA-binding transcription factor activity"/>
    <property type="evidence" value="ECO:0007669"/>
    <property type="project" value="InterPro"/>
</dbReference>
<dbReference type="Gene3D" id="3.40.190.290">
    <property type="match status" value="1"/>
</dbReference>
<dbReference type="SUPFAM" id="SSF53850">
    <property type="entry name" value="Periplasmic binding protein-like II"/>
    <property type="match status" value="1"/>
</dbReference>
<evidence type="ECO:0000256" key="1">
    <source>
        <dbReference type="ARBA" id="ARBA00009437"/>
    </source>
</evidence>
<protein>
    <submittedName>
        <fullName evidence="6">LysR family transcriptional regulator</fullName>
    </submittedName>
</protein>
<dbReference type="Pfam" id="PF03466">
    <property type="entry name" value="LysR_substrate"/>
    <property type="match status" value="1"/>
</dbReference>
<dbReference type="InterPro" id="IPR005119">
    <property type="entry name" value="LysR_subst-bd"/>
</dbReference>
<dbReference type="InterPro" id="IPR000847">
    <property type="entry name" value="LysR_HTH_N"/>
</dbReference>
<evidence type="ECO:0000256" key="4">
    <source>
        <dbReference type="ARBA" id="ARBA00023163"/>
    </source>
</evidence>
<reference evidence="6" key="1">
    <citation type="submission" date="2018-07" db="EMBL/GenBank/DDBJ databases">
        <authorList>
            <person name="Somerville V."/>
        </authorList>
    </citation>
    <scope>NUCLEOTIDE SEQUENCE</scope>
    <source>
        <strain evidence="6">NWC_2_2</strain>
    </source>
</reference>
<dbReference type="EMBL" id="CP031023">
    <property type="protein sequence ID" value="AZA16935.1"/>
    <property type="molecule type" value="Genomic_DNA"/>
</dbReference>
<dbReference type="InterPro" id="IPR036390">
    <property type="entry name" value="WH_DNA-bd_sf"/>
</dbReference>
<evidence type="ECO:0000256" key="3">
    <source>
        <dbReference type="ARBA" id="ARBA00023125"/>
    </source>
</evidence>
<dbReference type="PANTHER" id="PTHR30419:SF25">
    <property type="entry name" value="HTH-TYPE TRANSCRIPTIONAL REGULATOR YTLI"/>
    <property type="match status" value="1"/>
</dbReference>
<dbReference type="PROSITE" id="PS50931">
    <property type="entry name" value="HTH_LYSR"/>
    <property type="match status" value="1"/>
</dbReference>
<gene>
    <name evidence="6" type="ORF">DQL93_11065</name>
</gene>